<comment type="caution">
    <text evidence="2">The sequence shown here is derived from an EMBL/GenBank/DDBJ whole genome shotgun (WGS) entry which is preliminary data.</text>
</comment>
<evidence type="ECO:0000313" key="3">
    <source>
        <dbReference type="Proteomes" id="UP000530403"/>
    </source>
</evidence>
<feature type="compositionally biased region" description="Low complexity" evidence="1">
    <location>
        <begin position="15"/>
        <end position="26"/>
    </location>
</feature>
<feature type="region of interest" description="Disordered" evidence="1">
    <location>
        <begin position="1"/>
        <end position="30"/>
    </location>
</feature>
<sequence>MPKVESKRRREAKKPVAAQALAPPAATWSDPLRGAAYFR</sequence>
<proteinExistence type="predicted"/>
<dbReference type="AlphaFoldDB" id="A0A7Y9H8J4"/>
<accession>A0A7Y9H8J4</accession>
<organism evidence="2 3">
    <name type="scientific">Streptomyces fulvorobeus</name>
    <dbReference type="NCBI Taxonomy" id="284028"/>
    <lineage>
        <taxon>Bacteria</taxon>
        <taxon>Bacillati</taxon>
        <taxon>Actinomycetota</taxon>
        <taxon>Actinomycetes</taxon>
        <taxon>Kitasatosporales</taxon>
        <taxon>Streptomycetaceae</taxon>
        <taxon>Streptomyces</taxon>
    </lineage>
</organism>
<dbReference type="EMBL" id="JACCCF010000001">
    <property type="protein sequence ID" value="NYE39862.1"/>
    <property type="molecule type" value="Genomic_DNA"/>
</dbReference>
<evidence type="ECO:0000256" key="1">
    <source>
        <dbReference type="SAM" id="MobiDB-lite"/>
    </source>
</evidence>
<reference evidence="2 3" key="1">
    <citation type="submission" date="2020-07" db="EMBL/GenBank/DDBJ databases">
        <title>Sequencing the genomes of 1000 actinobacteria strains.</title>
        <authorList>
            <person name="Klenk H.-P."/>
        </authorList>
    </citation>
    <scope>NUCLEOTIDE SEQUENCE [LARGE SCALE GENOMIC DNA]</scope>
    <source>
        <strain evidence="2 3">DSM 41455</strain>
    </source>
</reference>
<feature type="compositionally biased region" description="Basic residues" evidence="1">
    <location>
        <begin position="1"/>
        <end position="12"/>
    </location>
</feature>
<evidence type="ECO:0000313" key="2">
    <source>
        <dbReference type="EMBL" id="NYE39862.1"/>
    </source>
</evidence>
<protein>
    <submittedName>
        <fullName evidence="2">Uncharacterized protein</fullName>
    </submittedName>
</protein>
<gene>
    <name evidence="2" type="ORF">HEB29_000873</name>
</gene>
<name>A0A7Y9H8J4_9ACTN</name>
<dbReference type="Proteomes" id="UP000530403">
    <property type="component" value="Unassembled WGS sequence"/>
</dbReference>